<comment type="caution">
    <text evidence="3">The sequence shown here is derived from an EMBL/GenBank/DDBJ whole genome shotgun (WGS) entry which is preliminary data.</text>
</comment>
<comment type="similarity">
    <text evidence="1">Belongs to the universal stress protein A family.</text>
</comment>
<dbReference type="PRINTS" id="PR01438">
    <property type="entry name" value="UNVRSLSTRESS"/>
</dbReference>
<keyword evidence="4" id="KW-1185">Reference proteome</keyword>
<organism evidence="3 4">
    <name type="scientific">Amycolatopsis oliviviridis</name>
    <dbReference type="NCBI Taxonomy" id="1471590"/>
    <lineage>
        <taxon>Bacteria</taxon>
        <taxon>Bacillati</taxon>
        <taxon>Actinomycetota</taxon>
        <taxon>Actinomycetes</taxon>
        <taxon>Pseudonocardiales</taxon>
        <taxon>Pseudonocardiaceae</taxon>
        <taxon>Amycolatopsis</taxon>
    </lineage>
</organism>
<dbReference type="EMBL" id="BNAY01000002">
    <property type="protein sequence ID" value="GHH08981.1"/>
    <property type="molecule type" value="Genomic_DNA"/>
</dbReference>
<evidence type="ECO:0000313" key="4">
    <source>
        <dbReference type="Proteomes" id="UP000635387"/>
    </source>
</evidence>
<dbReference type="InterPro" id="IPR006015">
    <property type="entry name" value="Universal_stress_UspA"/>
</dbReference>
<evidence type="ECO:0000313" key="3">
    <source>
        <dbReference type="EMBL" id="GHH08981.1"/>
    </source>
</evidence>
<name>A0ABQ3L8W0_9PSEU</name>
<dbReference type="InterPro" id="IPR014729">
    <property type="entry name" value="Rossmann-like_a/b/a_fold"/>
</dbReference>
<dbReference type="Pfam" id="PF00582">
    <property type="entry name" value="Usp"/>
    <property type="match status" value="2"/>
</dbReference>
<gene>
    <name evidence="3" type="ORF">GCM10017790_16420</name>
</gene>
<dbReference type="PANTHER" id="PTHR46268:SF6">
    <property type="entry name" value="UNIVERSAL STRESS PROTEIN UP12"/>
    <property type="match status" value="1"/>
</dbReference>
<dbReference type="RefSeq" id="WP_191253407.1">
    <property type="nucleotide sequence ID" value="NZ_BNAY01000002.1"/>
</dbReference>
<evidence type="ECO:0000256" key="1">
    <source>
        <dbReference type="ARBA" id="ARBA00008791"/>
    </source>
</evidence>
<dbReference type="InterPro" id="IPR006016">
    <property type="entry name" value="UspA"/>
</dbReference>
<reference evidence="4" key="1">
    <citation type="journal article" date="2019" name="Int. J. Syst. Evol. Microbiol.">
        <title>The Global Catalogue of Microorganisms (GCM) 10K type strain sequencing project: providing services to taxonomists for standard genome sequencing and annotation.</title>
        <authorList>
            <consortium name="The Broad Institute Genomics Platform"/>
            <consortium name="The Broad Institute Genome Sequencing Center for Infectious Disease"/>
            <person name="Wu L."/>
            <person name="Ma J."/>
        </authorList>
    </citation>
    <scope>NUCLEOTIDE SEQUENCE [LARGE SCALE GENOMIC DNA]</scope>
    <source>
        <strain evidence="4">CGMCC 4.7683</strain>
    </source>
</reference>
<feature type="domain" description="UspA" evidence="2">
    <location>
        <begin position="11"/>
        <end position="132"/>
    </location>
</feature>
<protein>
    <submittedName>
        <fullName evidence="3">Universal stress protein</fullName>
    </submittedName>
</protein>
<sequence>MSADRTLPGPVVTGFDGSPEARRAVGWAAAEAKARGLALFLAYAGDPAEVEHAREQLASMTEALERSDPGLDVRTLVRGGTPEQVLTAIAEETDAAMIVLGESHTGLFTRAVLGSTESGVTKTAGRPVVVVRGEEPAPDGPVILGTDGSEQSAQAAGFAFDFASRHGLTVHAVHVARMPIWGPASEPLLGGPVLDPAPGLPQEVADELVARQLKPWQERYPDVSVELVHGVGPAAQALTVQSSEAALLVLGRSDHGDLRRLLLGSISDDALHHAHCPVAVVRTQSVG</sequence>
<dbReference type="SUPFAM" id="SSF52402">
    <property type="entry name" value="Adenine nucleotide alpha hydrolases-like"/>
    <property type="match status" value="2"/>
</dbReference>
<dbReference type="Proteomes" id="UP000635387">
    <property type="component" value="Unassembled WGS sequence"/>
</dbReference>
<dbReference type="Gene3D" id="3.40.50.620">
    <property type="entry name" value="HUPs"/>
    <property type="match status" value="2"/>
</dbReference>
<accession>A0ABQ3L8W0</accession>
<dbReference type="PANTHER" id="PTHR46268">
    <property type="entry name" value="STRESS RESPONSE PROTEIN NHAX"/>
    <property type="match status" value="1"/>
</dbReference>
<proteinExistence type="inferred from homology"/>
<feature type="domain" description="UspA" evidence="2">
    <location>
        <begin position="142"/>
        <end position="282"/>
    </location>
</feature>
<dbReference type="CDD" id="cd00293">
    <property type="entry name" value="USP-like"/>
    <property type="match status" value="1"/>
</dbReference>
<evidence type="ECO:0000259" key="2">
    <source>
        <dbReference type="Pfam" id="PF00582"/>
    </source>
</evidence>